<dbReference type="UniPathway" id="UPA00143"/>
<evidence type="ECO:0000256" key="3">
    <source>
        <dbReference type="SAM" id="Coils"/>
    </source>
</evidence>
<evidence type="ECO:0000313" key="5">
    <source>
        <dbReference type="Proteomes" id="UP000504621"/>
    </source>
</evidence>
<accession>A0A6J1BCH9</accession>
<feature type="coiled-coil region" evidence="3">
    <location>
        <begin position="479"/>
        <end position="506"/>
    </location>
</feature>
<keyword evidence="5" id="KW-1185">Reference proteome</keyword>
<evidence type="ECO:0000313" key="6">
    <source>
        <dbReference type="RefSeq" id="XP_021297207.1"/>
    </source>
</evidence>
<dbReference type="Pfam" id="PF03000">
    <property type="entry name" value="NPH3"/>
    <property type="match status" value="1"/>
</dbReference>
<dbReference type="GeneID" id="110426304"/>
<dbReference type="PROSITE" id="PS51649">
    <property type="entry name" value="NPH3"/>
    <property type="match status" value="1"/>
</dbReference>
<dbReference type="Proteomes" id="UP000504621">
    <property type="component" value="Unplaced"/>
</dbReference>
<dbReference type="InterPro" id="IPR043454">
    <property type="entry name" value="NPH3/RPT2-like"/>
</dbReference>
<gene>
    <name evidence="6" type="primary">LOC110426304</name>
</gene>
<name>A0A6J1BCH9_9ROSI</name>
<reference evidence="6" key="1">
    <citation type="submission" date="2025-08" db="UniProtKB">
        <authorList>
            <consortium name="RefSeq"/>
        </authorList>
    </citation>
    <scope>IDENTIFICATION</scope>
    <source>
        <tissue evidence="6">Leaf</tissue>
    </source>
</reference>
<dbReference type="InterPro" id="IPR027356">
    <property type="entry name" value="NPH3_dom"/>
</dbReference>
<dbReference type="RefSeq" id="XP_021297207.1">
    <property type="nucleotide sequence ID" value="XM_021441532.1"/>
</dbReference>
<evidence type="ECO:0000259" key="4">
    <source>
        <dbReference type="PROSITE" id="PS51649"/>
    </source>
</evidence>
<comment type="similarity">
    <text evidence="2">Belongs to the NPH3 family.</text>
</comment>
<sequence>MLMERRLSWCTSTVGQKFMALVLLFLEITMSTIFAKKIVGSYSGRLSKLFGKSTNAKRNKVVFHDFPGGAENFELVSRFCYNEGKIDVNPSNILFLYSAAQFMEMNTSVSGTCNLLEKTKKSIEEISYWTWSDLLVALKHCQDLQPIATFSGVLEKCLDSLVGRLAITSEASPCASTSSPDSSGFRLSCDSRSTESLKNSFSRATWWFEDLSVLSPDLIGMLIELMVSRKYNHVMISRFLFHYQKSKFCTASSDEKCKVLEIVIDMLYTLDPISISCKNLFGILRVVLSLKIGKSCRNKLESMIGSQMDQATLDNLLIPSPYGSTYLYDVNLVLRFLKAFRHGGGWQLSPMRMKKVASLIDLYIAEVAPDPCLKSSKFLALLVALPDSARDSWDELYHAMDIYLEVHAGLSEEEKMKICCALNYEKLSTEACMHLSQNARFPSKNSPLNFNDIQGKAKKDEATKQVVLYSGRLDISAENEKLRAHLQRMQWRVVELEKVCKKMQTQMAKIMKSKVSSHSAARSLPRLCS</sequence>
<organism evidence="5 6">
    <name type="scientific">Herrania umbratica</name>
    <dbReference type="NCBI Taxonomy" id="108875"/>
    <lineage>
        <taxon>Eukaryota</taxon>
        <taxon>Viridiplantae</taxon>
        <taxon>Streptophyta</taxon>
        <taxon>Embryophyta</taxon>
        <taxon>Tracheophyta</taxon>
        <taxon>Spermatophyta</taxon>
        <taxon>Magnoliopsida</taxon>
        <taxon>eudicotyledons</taxon>
        <taxon>Gunneridae</taxon>
        <taxon>Pentapetalae</taxon>
        <taxon>rosids</taxon>
        <taxon>malvids</taxon>
        <taxon>Malvales</taxon>
        <taxon>Malvaceae</taxon>
        <taxon>Byttnerioideae</taxon>
        <taxon>Herrania</taxon>
    </lineage>
</organism>
<dbReference type="AlphaFoldDB" id="A0A6J1BCH9"/>
<evidence type="ECO:0000256" key="2">
    <source>
        <dbReference type="PROSITE-ProRule" id="PRU00982"/>
    </source>
</evidence>
<proteinExistence type="inferred from homology"/>
<protein>
    <submittedName>
        <fullName evidence="6">BTB/POZ domain-containing protein At3g22104 isoform X4</fullName>
    </submittedName>
</protein>
<evidence type="ECO:0000256" key="1">
    <source>
        <dbReference type="ARBA" id="ARBA00022786"/>
    </source>
</evidence>
<dbReference type="PANTHER" id="PTHR32370">
    <property type="entry name" value="OS12G0117600 PROTEIN"/>
    <property type="match status" value="1"/>
</dbReference>
<keyword evidence="3" id="KW-0175">Coiled coil</keyword>
<dbReference type="GO" id="GO:0016567">
    <property type="term" value="P:protein ubiquitination"/>
    <property type="evidence" value="ECO:0007669"/>
    <property type="project" value="UniProtKB-UniPathway"/>
</dbReference>
<keyword evidence="1" id="KW-0833">Ubl conjugation pathway</keyword>
<feature type="domain" description="NPH3" evidence="4">
    <location>
        <begin position="205"/>
        <end position="456"/>
    </location>
</feature>